<evidence type="ECO:0000313" key="3">
    <source>
        <dbReference type="Proteomes" id="UP000639643"/>
    </source>
</evidence>
<dbReference type="EMBL" id="WIGM01000860">
    <property type="protein sequence ID" value="KAF6810223.1"/>
    <property type="molecule type" value="Genomic_DNA"/>
</dbReference>
<comment type="caution">
    <text evidence="2">The sequence shown here is derived from an EMBL/GenBank/DDBJ whole genome shotgun (WGS) entry which is preliminary data.</text>
</comment>
<feature type="compositionally biased region" description="Basic and acidic residues" evidence="1">
    <location>
        <begin position="53"/>
        <end position="64"/>
    </location>
</feature>
<evidence type="ECO:0000256" key="1">
    <source>
        <dbReference type="SAM" id="MobiDB-lite"/>
    </source>
</evidence>
<organism evidence="2 3">
    <name type="scientific">Colletotrichum musicola</name>
    <dbReference type="NCBI Taxonomy" id="2175873"/>
    <lineage>
        <taxon>Eukaryota</taxon>
        <taxon>Fungi</taxon>
        <taxon>Dikarya</taxon>
        <taxon>Ascomycota</taxon>
        <taxon>Pezizomycotina</taxon>
        <taxon>Sordariomycetes</taxon>
        <taxon>Hypocreomycetidae</taxon>
        <taxon>Glomerellales</taxon>
        <taxon>Glomerellaceae</taxon>
        <taxon>Colletotrichum</taxon>
        <taxon>Colletotrichum orchidearum species complex</taxon>
    </lineage>
</organism>
<name>A0A8H6JC65_9PEZI</name>
<dbReference type="AlphaFoldDB" id="A0A8H6JC65"/>
<keyword evidence="3" id="KW-1185">Reference proteome</keyword>
<protein>
    <submittedName>
        <fullName evidence="2">Uncharacterized protein</fullName>
    </submittedName>
</protein>
<dbReference type="OrthoDB" id="4849577at2759"/>
<proteinExistence type="predicted"/>
<feature type="region of interest" description="Disordered" evidence="1">
    <location>
        <begin position="1"/>
        <end position="77"/>
    </location>
</feature>
<feature type="compositionally biased region" description="Basic and acidic residues" evidence="1">
    <location>
        <begin position="151"/>
        <end position="164"/>
    </location>
</feature>
<dbReference type="Proteomes" id="UP000639643">
    <property type="component" value="Unassembled WGS sequence"/>
</dbReference>
<accession>A0A8H6JC65</accession>
<gene>
    <name evidence="2" type="ORF">CMUS01_13511</name>
</gene>
<sequence length="180" mass="18871">MVEVASSVEEEPGFVSAEVAGTNGVASEDADAPHEIETDEYCAATFGDTASDTGRDEAPLDKDPISLADQRPSTEAAQFDQDVCGMEDSVMGGTGTASAINEGEQDSFVGLLEVGLHDLLEMEAAGECAPTLGPIGDSKPGKLEGWTSDIVSDRERPRTEKTGGDVIMEERAETRKVASM</sequence>
<evidence type="ECO:0000313" key="2">
    <source>
        <dbReference type="EMBL" id="KAF6810223.1"/>
    </source>
</evidence>
<reference evidence="2" key="1">
    <citation type="journal article" date="2020" name="Phytopathology">
        <title>Genome Sequence Resources of Colletotrichum truncatum, C. plurivorum, C. musicola, and C. sojae: Four Species Pathogenic to Soybean (Glycine max).</title>
        <authorList>
            <person name="Rogerio F."/>
            <person name="Boufleur T.R."/>
            <person name="Ciampi-Guillardi M."/>
            <person name="Sukno S.A."/>
            <person name="Thon M.R."/>
            <person name="Massola Junior N.S."/>
            <person name="Baroncelli R."/>
        </authorList>
    </citation>
    <scope>NUCLEOTIDE SEQUENCE</scope>
    <source>
        <strain evidence="2">LFN0074</strain>
    </source>
</reference>
<feature type="region of interest" description="Disordered" evidence="1">
    <location>
        <begin position="132"/>
        <end position="164"/>
    </location>
</feature>